<name>A0AC34GXZ3_9BILA</name>
<proteinExistence type="predicted"/>
<sequence length="247" mass="27902">MSRKAILLFDVDGTLTAARQSITQKMREFMQETHKKVHLAVVGGSDLSKITEQLGDIKALCHEYDYVFSENGLVGYHGTEKLPDASIGEKIGEDKLQDVINFSLEYLSKIRLPLKRGTFIEYRKGMLNISPIGRSCSLEERNGFIEYEKKHPVRMALVAELEKRFGDYGLKFSIGGQISVDAFPIGWDKTYCLKYLASEYDTIHFFGDKTMSGGNDYEIYEHPGTIGHTVTCPDDTIVKVKKVLENL</sequence>
<accession>A0AC34GXZ3</accession>
<protein>
    <submittedName>
        <fullName evidence="2">Phosphomannomutase</fullName>
    </submittedName>
</protein>
<evidence type="ECO:0000313" key="1">
    <source>
        <dbReference type="Proteomes" id="UP000887579"/>
    </source>
</evidence>
<dbReference type="Proteomes" id="UP000887579">
    <property type="component" value="Unplaced"/>
</dbReference>
<evidence type="ECO:0000313" key="2">
    <source>
        <dbReference type="WBParaSite" id="ES5_v2.g9457.t1"/>
    </source>
</evidence>
<organism evidence="1 2">
    <name type="scientific">Panagrolaimus sp. ES5</name>
    <dbReference type="NCBI Taxonomy" id="591445"/>
    <lineage>
        <taxon>Eukaryota</taxon>
        <taxon>Metazoa</taxon>
        <taxon>Ecdysozoa</taxon>
        <taxon>Nematoda</taxon>
        <taxon>Chromadorea</taxon>
        <taxon>Rhabditida</taxon>
        <taxon>Tylenchina</taxon>
        <taxon>Panagrolaimomorpha</taxon>
        <taxon>Panagrolaimoidea</taxon>
        <taxon>Panagrolaimidae</taxon>
        <taxon>Panagrolaimus</taxon>
    </lineage>
</organism>
<reference evidence="2" key="1">
    <citation type="submission" date="2022-11" db="UniProtKB">
        <authorList>
            <consortium name="WormBaseParasite"/>
        </authorList>
    </citation>
    <scope>IDENTIFICATION</scope>
</reference>
<dbReference type="WBParaSite" id="ES5_v2.g9457.t1">
    <property type="protein sequence ID" value="ES5_v2.g9457.t1"/>
    <property type="gene ID" value="ES5_v2.g9457"/>
</dbReference>